<feature type="transmembrane region" description="Helical" evidence="2">
    <location>
        <begin position="199"/>
        <end position="226"/>
    </location>
</feature>
<feature type="compositionally biased region" description="Low complexity" evidence="1">
    <location>
        <begin position="561"/>
        <end position="584"/>
    </location>
</feature>
<evidence type="ECO:0000256" key="2">
    <source>
        <dbReference type="SAM" id="Phobius"/>
    </source>
</evidence>
<dbReference type="RefSeq" id="WP_245805291.1">
    <property type="nucleotide sequence ID" value="NZ_FPJG01000006.1"/>
</dbReference>
<feature type="compositionally biased region" description="Basic residues" evidence="1">
    <location>
        <begin position="546"/>
        <end position="555"/>
    </location>
</feature>
<feature type="transmembrane region" description="Helical" evidence="2">
    <location>
        <begin position="360"/>
        <end position="381"/>
    </location>
</feature>
<feature type="transmembrane region" description="Helical" evidence="2">
    <location>
        <begin position="286"/>
        <end position="306"/>
    </location>
</feature>
<feature type="transmembrane region" description="Helical" evidence="2">
    <location>
        <begin position="37"/>
        <end position="61"/>
    </location>
</feature>
<keyword evidence="4" id="KW-1185">Reference proteome</keyword>
<dbReference type="STRING" id="546364.SAMN04489730_8766"/>
<protein>
    <recommendedName>
        <fullName evidence="5">4-amino-4-deoxy-L-arabinose transferase</fullName>
    </recommendedName>
</protein>
<evidence type="ECO:0000313" key="4">
    <source>
        <dbReference type="Proteomes" id="UP000182740"/>
    </source>
</evidence>
<keyword evidence="2" id="KW-0472">Membrane</keyword>
<feature type="region of interest" description="Disordered" evidence="1">
    <location>
        <begin position="1"/>
        <end position="27"/>
    </location>
</feature>
<organism evidence="3 4">
    <name type="scientific">Amycolatopsis australiensis</name>
    <dbReference type="NCBI Taxonomy" id="546364"/>
    <lineage>
        <taxon>Bacteria</taxon>
        <taxon>Bacillati</taxon>
        <taxon>Actinomycetota</taxon>
        <taxon>Actinomycetes</taxon>
        <taxon>Pseudonocardiales</taxon>
        <taxon>Pseudonocardiaceae</taxon>
        <taxon>Amycolatopsis</taxon>
    </lineage>
</organism>
<keyword evidence="2" id="KW-0812">Transmembrane</keyword>
<feature type="transmembrane region" description="Helical" evidence="2">
    <location>
        <begin position="235"/>
        <end position="253"/>
    </location>
</feature>
<evidence type="ECO:0008006" key="5">
    <source>
        <dbReference type="Google" id="ProtNLM"/>
    </source>
</evidence>
<feature type="transmembrane region" description="Helical" evidence="2">
    <location>
        <begin position="147"/>
        <end position="179"/>
    </location>
</feature>
<feature type="transmembrane region" description="Helical" evidence="2">
    <location>
        <begin position="313"/>
        <end position="332"/>
    </location>
</feature>
<reference evidence="4" key="1">
    <citation type="submission" date="2016-11" db="EMBL/GenBank/DDBJ databases">
        <authorList>
            <person name="Varghese N."/>
            <person name="Submissions S."/>
        </authorList>
    </citation>
    <scope>NUCLEOTIDE SEQUENCE [LARGE SCALE GENOMIC DNA]</scope>
    <source>
        <strain evidence="4">DSM 44671</strain>
    </source>
</reference>
<name>A0A1K1T7R0_9PSEU</name>
<dbReference type="AlphaFoldDB" id="A0A1K1T7R0"/>
<dbReference type="EMBL" id="FPJG01000006">
    <property type="protein sequence ID" value="SFW92651.1"/>
    <property type="molecule type" value="Genomic_DNA"/>
</dbReference>
<dbReference type="Proteomes" id="UP000182740">
    <property type="component" value="Unassembled WGS sequence"/>
</dbReference>
<accession>A0A1K1T7R0</accession>
<keyword evidence="2" id="KW-1133">Transmembrane helix</keyword>
<feature type="transmembrane region" description="Helical" evidence="2">
    <location>
        <begin position="116"/>
        <end position="135"/>
    </location>
</feature>
<sequence>MKDLVEDRAPAAVPESDPAAGEAGSTRSRRLGERFRAWRLLVGAPSRATLLISGLLTILTWEMPAFSPIEPKGDYDYGLAIAMARHLGLSFGDRIATTYGPLYFLAIPSTTVRAEVAIGFLFWFVFVTGCLAACFQAFQSRIGTRWAWVACAAIAVSFSIVPLTSVITATPGFVAVLAICHALGLLPKWAERAFPVVMGLTVAAMLLTKFSVGLMCGPIVLGAVLVRPGRRLREFAEYAVSGVAGLFVFWVAVGQPPAQVVQYVVRAISVGSGHAQSMGLEPTANAWEYVVAAAATIVLAVCVARVKVDGWRWPLWLGLLAGVWLLFKQGFVRHDSHSAQYFAVVFALAVLLAVLRRSAVLAVVAAVSLVAQAVSFGGGLWTIDPGRSLRTFAEGATIVASGSHRDDIQEEGGAELRKRTDVPQRFLTRIGRESLRTEPFDQAIAWTYGLTPAILPTLLNYGAYTELLDKMNEAWIADDVNGPRFIIRENTRTTLDGRFALWTRRAPSSPRLAGTTWSIPRTTGCCSSAAPTAAVPNGSCPASRWRQGRPSRCPRRTTAWSSPGCTRSSPRSSGCGRSCSSPASWTSVSTARRSGCLGRTRTHR</sequence>
<gene>
    <name evidence="3" type="ORF">SAMN04489730_8766</name>
</gene>
<feature type="region of interest" description="Disordered" evidence="1">
    <location>
        <begin position="537"/>
        <end position="585"/>
    </location>
</feature>
<proteinExistence type="predicted"/>
<evidence type="ECO:0000313" key="3">
    <source>
        <dbReference type="EMBL" id="SFW92651.1"/>
    </source>
</evidence>
<evidence type="ECO:0000256" key="1">
    <source>
        <dbReference type="SAM" id="MobiDB-lite"/>
    </source>
</evidence>
<feature type="transmembrane region" description="Helical" evidence="2">
    <location>
        <begin position="338"/>
        <end position="355"/>
    </location>
</feature>